<dbReference type="EMBL" id="BLXT01008384">
    <property type="protein sequence ID" value="GFO48229.1"/>
    <property type="molecule type" value="Genomic_DNA"/>
</dbReference>
<sequence>MNDHHFDYAKFLVTGSAFYRMISCPSVMFLTISPSLGSRSGLMLYPSRLLYFSQASPATLRRILLMNQRPPQLARIPFFAVLIITNINSTVGPVELDLNTPRGQSSEHTLPLWLRSSAHYDGDHCLGDQALASQAAVLSPLRSGQLDLFDGNVLDSLWALSITLRPSHPE</sequence>
<organism evidence="1 2">
    <name type="scientific">Plakobranchus ocellatus</name>
    <dbReference type="NCBI Taxonomy" id="259542"/>
    <lineage>
        <taxon>Eukaryota</taxon>
        <taxon>Metazoa</taxon>
        <taxon>Spiralia</taxon>
        <taxon>Lophotrochozoa</taxon>
        <taxon>Mollusca</taxon>
        <taxon>Gastropoda</taxon>
        <taxon>Heterobranchia</taxon>
        <taxon>Euthyneura</taxon>
        <taxon>Panpulmonata</taxon>
        <taxon>Sacoglossa</taxon>
        <taxon>Placobranchoidea</taxon>
        <taxon>Plakobranchidae</taxon>
        <taxon>Plakobranchus</taxon>
    </lineage>
</organism>
<reference evidence="1 2" key="1">
    <citation type="journal article" date="2021" name="Elife">
        <title>Chloroplast acquisition without the gene transfer in kleptoplastic sea slugs, Plakobranchus ocellatus.</title>
        <authorList>
            <person name="Maeda T."/>
            <person name="Takahashi S."/>
            <person name="Yoshida T."/>
            <person name="Shimamura S."/>
            <person name="Takaki Y."/>
            <person name="Nagai Y."/>
            <person name="Toyoda A."/>
            <person name="Suzuki Y."/>
            <person name="Arimoto A."/>
            <person name="Ishii H."/>
            <person name="Satoh N."/>
            <person name="Nishiyama T."/>
            <person name="Hasebe M."/>
            <person name="Maruyama T."/>
            <person name="Minagawa J."/>
            <person name="Obokata J."/>
            <person name="Shigenobu S."/>
        </authorList>
    </citation>
    <scope>NUCLEOTIDE SEQUENCE [LARGE SCALE GENOMIC DNA]</scope>
</reference>
<evidence type="ECO:0000313" key="2">
    <source>
        <dbReference type="Proteomes" id="UP000735302"/>
    </source>
</evidence>
<comment type="caution">
    <text evidence="1">The sequence shown here is derived from an EMBL/GenBank/DDBJ whole genome shotgun (WGS) entry which is preliminary data.</text>
</comment>
<keyword evidence="2" id="KW-1185">Reference proteome</keyword>
<dbReference type="AlphaFoldDB" id="A0AAV4DVS4"/>
<name>A0AAV4DVS4_9GAST</name>
<protein>
    <submittedName>
        <fullName evidence="1">Uncharacterized protein</fullName>
    </submittedName>
</protein>
<dbReference type="Proteomes" id="UP000735302">
    <property type="component" value="Unassembled WGS sequence"/>
</dbReference>
<gene>
    <name evidence="1" type="ORF">PoB_007473400</name>
</gene>
<evidence type="ECO:0000313" key="1">
    <source>
        <dbReference type="EMBL" id="GFO48229.1"/>
    </source>
</evidence>
<proteinExistence type="predicted"/>
<accession>A0AAV4DVS4</accession>